<reference evidence="7 8" key="1">
    <citation type="journal article" date="2014" name="BMC Genomics">
        <title>Comparison of environmental and isolate Sulfobacillus genomes reveals diverse carbon, sulfur, nitrogen, and hydrogen metabolisms.</title>
        <authorList>
            <person name="Justice N.B."/>
            <person name="Norman A."/>
            <person name="Brown C.T."/>
            <person name="Singh A."/>
            <person name="Thomas B.C."/>
            <person name="Banfield J.F."/>
        </authorList>
    </citation>
    <scope>NUCLEOTIDE SEQUENCE [LARGE SCALE GENOMIC DNA]</scope>
    <source>
        <strain evidence="7">AMDSBA1</strain>
    </source>
</reference>
<keyword evidence="3" id="KW-0540">Nuclease</keyword>
<keyword evidence="5" id="KW-0378">Hydrolase</keyword>
<name>A0A2T2WQH2_9FIRM</name>
<evidence type="ECO:0000313" key="7">
    <source>
        <dbReference type="EMBL" id="PSR24484.1"/>
    </source>
</evidence>
<evidence type="ECO:0000256" key="6">
    <source>
        <dbReference type="ARBA" id="ARBA00024207"/>
    </source>
</evidence>
<dbReference type="Proteomes" id="UP000242699">
    <property type="component" value="Unassembled WGS sequence"/>
</dbReference>
<gene>
    <name evidence="7" type="ORF">C7B43_18835</name>
</gene>
<protein>
    <submittedName>
        <fullName evidence="7">Nucleotidyltransferase</fullName>
    </submittedName>
</protein>
<keyword evidence="4" id="KW-0547">Nucleotide-binding</keyword>
<accession>A0A2T2WQH2</accession>
<dbReference type="GO" id="GO:0110001">
    <property type="term" value="C:toxin-antitoxin complex"/>
    <property type="evidence" value="ECO:0007669"/>
    <property type="project" value="InterPro"/>
</dbReference>
<dbReference type="InterPro" id="IPR008201">
    <property type="entry name" value="HepT-like"/>
</dbReference>
<dbReference type="GO" id="GO:0016740">
    <property type="term" value="F:transferase activity"/>
    <property type="evidence" value="ECO:0007669"/>
    <property type="project" value="UniProtKB-KW"/>
</dbReference>
<sequence>MVKRLPQELLATEPGIPWRDITGLRDIIAHQYLDIDLEAVWSVVRKDLPPLKEAIERIISVRATQPPEN</sequence>
<keyword evidence="1" id="KW-0597">Phosphoprotein</keyword>
<dbReference type="GO" id="GO:0000166">
    <property type="term" value="F:nucleotide binding"/>
    <property type="evidence" value="ECO:0007669"/>
    <property type="project" value="UniProtKB-KW"/>
</dbReference>
<proteinExistence type="inferred from homology"/>
<comment type="caution">
    <text evidence="7">The sequence shown here is derived from an EMBL/GenBank/DDBJ whole genome shotgun (WGS) entry which is preliminary data.</text>
</comment>
<evidence type="ECO:0000256" key="5">
    <source>
        <dbReference type="ARBA" id="ARBA00022801"/>
    </source>
</evidence>
<comment type="similarity">
    <text evidence="6">Belongs to the HepT RNase toxin family.</text>
</comment>
<dbReference type="Gene3D" id="1.20.120.580">
    <property type="entry name" value="bsu32300-like"/>
    <property type="match status" value="1"/>
</dbReference>
<evidence type="ECO:0000256" key="1">
    <source>
        <dbReference type="ARBA" id="ARBA00022553"/>
    </source>
</evidence>
<dbReference type="PANTHER" id="PTHR34139">
    <property type="entry name" value="UPF0331 PROTEIN MJ0127"/>
    <property type="match status" value="1"/>
</dbReference>
<evidence type="ECO:0000256" key="3">
    <source>
        <dbReference type="ARBA" id="ARBA00022722"/>
    </source>
</evidence>
<dbReference type="PANTHER" id="PTHR34139:SF1">
    <property type="entry name" value="RNASE MJ1380-RELATED"/>
    <property type="match status" value="1"/>
</dbReference>
<dbReference type="GO" id="GO:0004540">
    <property type="term" value="F:RNA nuclease activity"/>
    <property type="evidence" value="ECO:0007669"/>
    <property type="project" value="InterPro"/>
</dbReference>
<dbReference type="AlphaFoldDB" id="A0A2T2WQH2"/>
<dbReference type="GO" id="GO:0016787">
    <property type="term" value="F:hydrolase activity"/>
    <property type="evidence" value="ECO:0007669"/>
    <property type="project" value="UniProtKB-KW"/>
</dbReference>
<evidence type="ECO:0000313" key="8">
    <source>
        <dbReference type="Proteomes" id="UP000242699"/>
    </source>
</evidence>
<evidence type="ECO:0000256" key="2">
    <source>
        <dbReference type="ARBA" id="ARBA00022649"/>
    </source>
</evidence>
<dbReference type="EMBL" id="PXYT01000076">
    <property type="protein sequence ID" value="PSR24484.1"/>
    <property type="molecule type" value="Genomic_DNA"/>
</dbReference>
<keyword evidence="2" id="KW-1277">Toxin-antitoxin system</keyword>
<evidence type="ECO:0000256" key="4">
    <source>
        <dbReference type="ARBA" id="ARBA00022741"/>
    </source>
</evidence>
<dbReference type="Pfam" id="PF01934">
    <property type="entry name" value="HepT-like"/>
    <property type="match status" value="1"/>
</dbReference>
<organism evidence="7 8">
    <name type="scientific">Sulfobacillus benefaciens</name>
    <dbReference type="NCBI Taxonomy" id="453960"/>
    <lineage>
        <taxon>Bacteria</taxon>
        <taxon>Bacillati</taxon>
        <taxon>Bacillota</taxon>
        <taxon>Clostridia</taxon>
        <taxon>Eubacteriales</taxon>
        <taxon>Clostridiales Family XVII. Incertae Sedis</taxon>
        <taxon>Sulfobacillus</taxon>
    </lineage>
</organism>
<dbReference type="InterPro" id="IPR051813">
    <property type="entry name" value="HepT_RNase_toxin"/>
</dbReference>
<dbReference type="InterPro" id="IPR037038">
    <property type="entry name" value="HepT-like_sf"/>
</dbReference>
<keyword evidence="7" id="KW-0808">Transferase</keyword>